<comment type="pathway">
    <text evidence="1">Protein modification; protein glycosylation.</text>
</comment>
<dbReference type="SUPFAM" id="SSF82109">
    <property type="entry name" value="MIR domain"/>
    <property type="match status" value="1"/>
</dbReference>
<organism evidence="3 4">
    <name type="scientific">Coemansia biformis</name>
    <dbReference type="NCBI Taxonomy" id="1286918"/>
    <lineage>
        <taxon>Eukaryota</taxon>
        <taxon>Fungi</taxon>
        <taxon>Fungi incertae sedis</taxon>
        <taxon>Zoopagomycota</taxon>
        <taxon>Kickxellomycotina</taxon>
        <taxon>Kickxellomycetes</taxon>
        <taxon>Kickxellales</taxon>
        <taxon>Kickxellaceae</taxon>
        <taxon>Coemansia</taxon>
    </lineage>
</organism>
<dbReference type="OrthoDB" id="5561486at2759"/>
<comment type="catalytic activity">
    <reaction evidence="1">
        <text>a di-trans,poly-cis-dolichyl beta-D-mannosyl phosphate + L-threonyl-[protein] = 3-O-(alpha-D-mannosyl)-L-threonyl-[protein] + a di-trans,poly-cis-dolichyl phosphate + H(+)</text>
        <dbReference type="Rhea" id="RHEA:53396"/>
        <dbReference type="Rhea" id="RHEA-COMP:11060"/>
        <dbReference type="Rhea" id="RHEA-COMP:13547"/>
        <dbReference type="Rhea" id="RHEA-COMP:19498"/>
        <dbReference type="Rhea" id="RHEA-COMP:19501"/>
        <dbReference type="ChEBI" id="CHEBI:15378"/>
        <dbReference type="ChEBI" id="CHEBI:30013"/>
        <dbReference type="ChEBI" id="CHEBI:57683"/>
        <dbReference type="ChEBI" id="CHEBI:58211"/>
        <dbReference type="ChEBI" id="CHEBI:137323"/>
        <dbReference type="EC" id="2.4.1.109"/>
    </reaction>
</comment>
<dbReference type="Proteomes" id="UP001143981">
    <property type="component" value="Unassembled WGS sequence"/>
</dbReference>
<feature type="domain" description="Protein O-mannosyl-transferase C-terminal four TM" evidence="2">
    <location>
        <begin position="197"/>
        <end position="396"/>
    </location>
</feature>
<evidence type="ECO:0000259" key="2">
    <source>
        <dbReference type="Pfam" id="PF16192"/>
    </source>
</evidence>
<feature type="transmembrane region" description="Helical" evidence="1">
    <location>
        <begin position="263"/>
        <end position="285"/>
    </location>
</feature>
<keyword evidence="1" id="KW-0472">Membrane</keyword>
<gene>
    <name evidence="3" type="primary">PMT6</name>
    <name evidence="3" type="ORF">LPJ61_002741</name>
</gene>
<comment type="catalytic activity">
    <reaction evidence="1">
        <text>a di-trans,poly-cis-dolichyl beta-D-mannosyl phosphate + L-seryl-[protein] = 3-O-(alpha-D-mannosyl)-L-seryl-[protein] + a di-trans,poly-cis-dolichyl phosphate + H(+)</text>
        <dbReference type="Rhea" id="RHEA:17377"/>
        <dbReference type="Rhea" id="RHEA-COMP:9863"/>
        <dbReference type="Rhea" id="RHEA-COMP:13546"/>
        <dbReference type="Rhea" id="RHEA-COMP:19498"/>
        <dbReference type="Rhea" id="RHEA-COMP:19501"/>
        <dbReference type="ChEBI" id="CHEBI:15378"/>
        <dbReference type="ChEBI" id="CHEBI:29999"/>
        <dbReference type="ChEBI" id="CHEBI:57683"/>
        <dbReference type="ChEBI" id="CHEBI:58211"/>
        <dbReference type="ChEBI" id="CHEBI:137321"/>
        <dbReference type="EC" id="2.4.1.109"/>
    </reaction>
</comment>
<dbReference type="EC" id="2.4.1.109" evidence="1"/>
<keyword evidence="1" id="KW-0256">Endoplasmic reticulum</keyword>
<keyword evidence="1" id="KW-1133">Transmembrane helix</keyword>
<dbReference type="Pfam" id="PF16192">
    <property type="entry name" value="PMT_4TMC"/>
    <property type="match status" value="1"/>
</dbReference>
<dbReference type="Gene3D" id="2.80.10.50">
    <property type="match status" value="1"/>
</dbReference>
<dbReference type="InterPro" id="IPR027005">
    <property type="entry name" value="PMT-like"/>
</dbReference>
<keyword evidence="1 3" id="KW-0328">Glycosyltransferase</keyword>
<dbReference type="InterPro" id="IPR032421">
    <property type="entry name" value="PMT_4TMC"/>
</dbReference>
<comment type="function">
    <text evidence="1">Transfers mannose from Dol-P-mannose to Ser or Thr residues on proteins.</text>
</comment>
<name>A0A9W8CZB7_9FUNG</name>
<feature type="transmembrane region" description="Helical" evidence="1">
    <location>
        <begin position="352"/>
        <end position="371"/>
    </location>
</feature>
<feature type="transmembrane region" description="Helical" evidence="1">
    <location>
        <begin position="297"/>
        <end position="316"/>
    </location>
</feature>
<keyword evidence="4" id="KW-1185">Reference proteome</keyword>
<dbReference type="EMBL" id="JANBOI010000377">
    <property type="protein sequence ID" value="KAJ1731010.1"/>
    <property type="molecule type" value="Genomic_DNA"/>
</dbReference>
<dbReference type="GO" id="GO:0004169">
    <property type="term" value="F:dolichyl-phosphate-mannose-protein mannosyltransferase activity"/>
    <property type="evidence" value="ECO:0007669"/>
    <property type="project" value="UniProtKB-UniRule"/>
</dbReference>
<evidence type="ECO:0000313" key="4">
    <source>
        <dbReference type="Proteomes" id="UP001143981"/>
    </source>
</evidence>
<sequence>MAVITGADWWSLRHPIGVVANYTDGPVEYLRHGALVTVVNDLSTRLLCVDSSAESQQPASDPIPVVAVATDRNNSGGLQAQGGSGGAEWVVEIASYEMRGAVNIAPSDNITDWDPEVLHPLATLFRLRHAATGCVLAALPAAASDDTNVGAPVVCVPDPLRTGVDGAAVDDLWRVTLSVDLRIGFESNMRGKVRTSFTENLFALNAVMARANNDLVPDPDRYDVLESPPWSWPFLIYPMRMGGWYRAEEAMEHGAYYEIGNPLLWWATATLCCVLYPLRAAVALYSWKRARKPIRVGAGWLLWSGWAMHYLPFFLMSRITYLHHYLPALYYALLLLAYECDKLATRCGGRSARRALLVVLSLLVFAVFWNFRICTFGWYGQPPAAGLARLRWLPSWNIAGSAYD</sequence>
<dbReference type="AlphaFoldDB" id="A0A9W8CZB7"/>
<evidence type="ECO:0000256" key="1">
    <source>
        <dbReference type="RuleBase" id="RU367007"/>
    </source>
</evidence>
<feature type="transmembrane region" description="Helical" evidence="1">
    <location>
        <begin position="322"/>
        <end position="340"/>
    </location>
</feature>
<comment type="similarity">
    <text evidence="1">Belongs to the glycosyltransferase 39 family.</text>
</comment>
<keyword evidence="1" id="KW-0812">Transmembrane</keyword>
<keyword evidence="1 3" id="KW-0808">Transferase</keyword>
<comment type="caution">
    <text evidence="1">Lacks conserved residue(s) required for the propagation of feature annotation.</text>
</comment>
<dbReference type="InterPro" id="IPR036300">
    <property type="entry name" value="MIR_dom_sf"/>
</dbReference>
<dbReference type="PANTHER" id="PTHR10050:SF46">
    <property type="entry name" value="PROTEIN O-MANNOSYL-TRANSFERASE 2"/>
    <property type="match status" value="1"/>
</dbReference>
<comment type="caution">
    <text evidence="3">The sequence shown here is derived from an EMBL/GenBank/DDBJ whole genome shotgun (WGS) entry which is preliminary data.</text>
</comment>
<protein>
    <recommendedName>
        <fullName evidence="1">Dolichyl-phosphate-mannose--protein mannosyltransferase</fullName>
        <ecNumber evidence="1">2.4.1.109</ecNumber>
    </recommendedName>
</protein>
<proteinExistence type="inferred from homology"/>
<accession>A0A9W8CZB7</accession>
<dbReference type="GO" id="GO:0005789">
    <property type="term" value="C:endoplasmic reticulum membrane"/>
    <property type="evidence" value="ECO:0007669"/>
    <property type="project" value="UniProtKB-SubCell"/>
</dbReference>
<comment type="subcellular location">
    <subcellularLocation>
        <location evidence="1">Endoplasmic reticulum membrane</location>
        <topology evidence="1">Multi-pass membrane protein</topology>
    </subcellularLocation>
</comment>
<reference evidence="3" key="1">
    <citation type="submission" date="2022-07" db="EMBL/GenBank/DDBJ databases">
        <title>Phylogenomic reconstructions and comparative analyses of Kickxellomycotina fungi.</title>
        <authorList>
            <person name="Reynolds N.K."/>
            <person name="Stajich J.E."/>
            <person name="Barry K."/>
            <person name="Grigoriev I.V."/>
            <person name="Crous P."/>
            <person name="Smith M.E."/>
        </authorList>
    </citation>
    <scope>NUCLEOTIDE SEQUENCE</scope>
    <source>
        <strain evidence="3">BCRC 34381</strain>
    </source>
</reference>
<evidence type="ECO:0000313" key="3">
    <source>
        <dbReference type="EMBL" id="KAJ1731010.1"/>
    </source>
</evidence>
<dbReference type="PANTHER" id="PTHR10050">
    <property type="entry name" value="DOLICHYL-PHOSPHATE-MANNOSE--PROTEIN MANNOSYLTRANSFERASE"/>
    <property type="match status" value="1"/>
</dbReference>